<dbReference type="AlphaFoldDB" id="A0A1X2G7Z2"/>
<evidence type="ECO:0000256" key="7">
    <source>
        <dbReference type="SAM" id="MobiDB-lite"/>
    </source>
</evidence>
<keyword evidence="5" id="KW-0539">Nucleus</keyword>
<proteinExistence type="predicted"/>
<evidence type="ECO:0000259" key="8">
    <source>
        <dbReference type="PROSITE" id="PS50217"/>
    </source>
</evidence>
<dbReference type="PANTHER" id="PTHR13044:SF14">
    <property type="entry name" value="CRYPTOCEPHAL, ISOFORM A"/>
    <property type="match status" value="1"/>
</dbReference>
<dbReference type="FunFam" id="1.20.5.170:FF:000075">
    <property type="entry name" value="BZIP transcription factor (MetR)"/>
    <property type="match status" value="1"/>
</dbReference>
<keyword evidence="4" id="KW-0804">Transcription</keyword>
<comment type="subcellular location">
    <subcellularLocation>
        <location evidence="1">Nucleus</location>
    </subcellularLocation>
</comment>
<evidence type="ECO:0000256" key="3">
    <source>
        <dbReference type="ARBA" id="ARBA00023125"/>
    </source>
</evidence>
<evidence type="ECO:0000313" key="9">
    <source>
        <dbReference type="EMBL" id="ORX47402.1"/>
    </source>
</evidence>
<evidence type="ECO:0000256" key="6">
    <source>
        <dbReference type="SAM" id="Coils"/>
    </source>
</evidence>
<keyword evidence="3" id="KW-0238">DNA-binding</keyword>
<dbReference type="PANTHER" id="PTHR13044">
    <property type="entry name" value="ACTIVATING TRANSCRIPTION FACTOR ATF 4/5"/>
    <property type="match status" value="1"/>
</dbReference>
<feature type="compositionally biased region" description="Low complexity" evidence="7">
    <location>
        <begin position="77"/>
        <end position="91"/>
    </location>
</feature>
<accession>A0A1X2G7Z2</accession>
<dbReference type="PROSITE" id="PS00036">
    <property type="entry name" value="BZIP_BASIC"/>
    <property type="match status" value="1"/>
</dbReference>
<feature type="domain" description="BZIP" evidence="8">
    <location>
        <begin position="151"/>
        <end position="210"/>
    </location>
</feature>
<feature type="region of interest" description="Disordered" evidence="7">
    <location>
        <begin position="77"/>
        <end position="100"/>
    </location>
</feature>
<dbReference type="OrthoDB" id="1939598at2759"/>
<dbReference type="GO" id="GO:0000977">
    <property type="term" value="F:RNA polymerase II transcription regulatory region sequence-specific DNA binding"/>
    <property type="evidence" value="ECO:0007669"/>
    <property type="project" value="TreeGrafter"/>
</dbReference>
<dbReference type="GO" id="GO:0001228">
    <property type="term" value="F:DNA-binding transcription activator activity, RNA polymerase II-specific"/>
    <property type="evidence" value="ECO:0007669"/>
    <property type="project" value="TreeGrafter"/>
</dbReference>
<feature type="coiled-coil region" evidence="6">
    <location>
        <begin position="172"/>
        <end position="199"/>
    </location>
</feature>
<keyword evidence="6" id="KW-0175">Coiled coil</keyword>
<dbReference type="SUPFAM" id="SSF57959">
    <property type="entry name" value="Leucine zipper domain"/>
    <property type="match status" value="1"/>
</dbReference>
<dbReference type="InterPro" id="IPR046347">
    <property type="entry name" value="bZIP_sf"/>
</dbReference>
<dbReference type="SMART" id="SM00338">
    <property type="entry name" value="BRLZ"/>
    <property type="match status" value="1"/>
</dbReference>
<evidence type="ECO:0000256" key="5">
    <source>
        <dbReference type="ARBA" id="ARBA00023242"/>
    </source>
</evidence>
<evidence type="ECO:0000256" key="2">
    <source>
        <dbReference type="ARBA" id="ARBA00023015"/>
    </source>
</evidence>
<protein>
    <recommendedName>
        <fullName evidence="8">BZIP domain-containing protein</fullName>
    </recommendedName>
</protein>
<dbReference type="CDD" id="cd14705">
    <property type="entry name" value="bZIP_Zip1"/>
    <property type="match status" value="1"/>
</dbReference>
<dbReference type="Proteomes" id="UP000242146">
    <property type="component" value="Unassembled WGS sequence"/>
</dbReference>
<evidence type="ECO:0000256" key="4">
    <source>
        <dbReference type="ARBA" id="ARBA00023163"/>
    </source>
</evidence>
<evidence type="ECO:0000313" key="10">
    <source>
        <dbReference type="Proteomes" id="UP000242146"/>
    </source>
</evidence>
<dbReference type="STRING" id="101127.A0A1X2G7Z2"/>
<dbReference type="GO" id="GO:0005634">
    <property type="term" value="C:nucleus"/>
    <property type="evidence" value="ECO:0007669"/>
    <property type="project" value="UniProtKB-SubCell"/>
</dbReference>
<dbReference type="Gene3D" id="1.20.5.170">
    <property type="match status" value="1"/>
</dbReference>
<dbReference type="Pfam" id="PF07716">
    <property type="entry name" value="bZIP_2"/>
    <property type="match status" value="1"/>
</dbReference>
<reference evidence="9 10" key="1">
    <citation type="submission" date="2016-07" db="EMBL/GenBank/DDBJ databases">
        <title>Pervasive Adenine N6-methylation of Active Genes in Fungi.</title>
        <authorList>
            <consortium name="DOE Joint Genome Institute"/>
            <person name="Mondo S.J."/>
            <person name="Dannebaum R.O."/>
            <person name="Kuo R.C."/>
            <person name="Labutti K."/>
            <person name="Haridas S."/>
            <person name="Kuo A."/>
            <person name="Salamov A."/>
            <person name="Ahrendt S.R."/>
            <person name="Lipzen A."/>
            <person name="Sullivan W."/>
            <person name="Andreopoulos W.B."/>
            <person name="Clum A."/>
            <person name="Lindquist E."/>
            <person name="Daum C."/>
            <person name="Ramamoorthy G.K."/>
            <person name="Gryganskyi A."/>
            <person name="Culley D."/>
            <person name="Magnuson J.K."/>
            <person name="James T.Y."/>
            <person name="O'Malley M.A."/>
            <person name="Stajich J.E."/>
            <person name="Spatafora J.W."/>
            <person name="Visel A."/>
            <person name="Grigoriev I.V."/>
        </authorList>
    </citation>
    <scope>NUCLEOTIDE SEQUENCE [LARGE SCALE GENOMIC DNA]</scope>
    <source>
        <strain evidence="9 10">NRRL 3301</strain>
    </source>
</reference>
<comment type="caution">
    <text evidence="9">The sequence shown here is derived from an EMBL/GenBank/DDBJ whole genome shotgun (WGS) entry which is preliminary data.</text>
</comment>
<dbReference type="InterPro" id="IPR004827">
    <property type="entry name" value="bZIP"/>
</dbReference>
<evidence type="ECO:0000256" key="1">
    <source>
        <dbReference type="ARBA" id="ARBA00004123"/>
    </source>
</evidence>
<keyword evidence="10" id="KW-1185">Reference proteome</keyword>
<dbReference type="EMBL" id="MCGT01000033">
    <property type="protein sequence ID" value="ORX47402.1"/>
    <property type="molecule type" value="Genomic_DNA"/>
</dbReference>
<name>A0A1X2G7Z2_9FUNG</name>
<sequence>MADYPYYLSPLDALAFDVASPAIDQDTAAADLALWTNAQFTFDVKPGSGIYDDEEVKPNNDITYEKLANYIDYELPRQQQQQQQQPLAPKQPSSPPVARQILPKPLMMDPLQLASLLTAPVPAPAKKASRAKTAVKRPVEDVSPELVAAEEDKRRRNTAASARFRIKKKMREQAMEQTVKEMTQKSDLLQARVDELELEVKWLRGLLTEKERSA</sequence>
<keyword evidence="2" id="KW-0805">Transcription regulation</keyword>
<gene>
    <name evidence="9" type="ORF">DM01DRAFT_1410169</name>
</gene>
<organism evidence="9 10">
    <name type="scientific">Hesseltinella vesiculosa</name>
    <dbReference type="NCBI Taxonomy" id="101127"/>
    <lineage>
        <taxon>Eukaryota</taxon>
        <taxon>Fungi</taxon>
        <taxon>Fungi incertae sedis</taxon>
        <taxon>Mucoromycota</taxon>
        <taxon>Mucoromycotina</taxon>
        <taxon>Mucoromycetes</taxon>
        <taxon>Mucorales</taxon>
        <taxon>Cunninghamellaceae</taxon>
        <taxon>Hesseltinella</taxon>
    </lineage>
</organism>
<dbReference type="PROSITE" id="PS50217">
    <property type="entry name" value="BZIP"/>
    <property type="match status" value="1"/>
</dbReference>